<organism evidence="1 2">
    <name type="scientific">Symplocastrum torsivum CPER-KK1</name>
    <dbReference type="NCBI Taxonomy" id="450513"/>
    <lineage>
        <taxon>Bacteria</taxon>
        <taxon>Bacillati</taxon>
        <taxon>Cyanobacteriota</taxon>
        <taxon>Cyanophyceae</taxon>
        <taxon>Oscillatoriophycideae</taxon>
        <taxon>Oscillatoriales</taxon>
        <taxon>Microcoleaceae</taxon>
        <taxon>Symplocastrum</taxon>
    </lineage>
</organism>
<reference evidence="1" key="1">
    <citation type="submission" date="2021-05" db="EMBL/GenBank/DDBJ databases">
        <authorList>
            <person name="Pietrasiak N."/>
            <person name="Ward R."/>
            <person name="Stajich J.E."/>
            <person name="Kurbessoian T."/>
        </authorList>
    </citation>
    <scope>NUCLEOTIDE SEQUENCE</scope>
    <source>
        <strain evidence="1">CPER-KK1</strain>
    </source>
</reference>
<reference evidence="1" key="2">
    <citation type="journal article" date="2022" name="Microbiol. Resour. Announc.">
        <title>Metagenome Sequencing to Explore Phylogenomics of Terrestrial Cyanobacteria.</title>
        <authorList>
            <person name="Ward R.D."/>
            <person name="Stajich J.E."/>
            <person name="Johansen J.R."/>
            <person name="Huntemann M."/>
            <person name="Clum A."/>
            <person name="Foster B."/>
            <person name="Foster B."/>
            <person name="Roux S."/>
            <person name="Palaniappan K."/>
            <person name="Varghese N."/>
            <person name="Mukherjee S."/>
            <person name="Reddy T.B.K."/>
            <person name="Daum C."/>
            <person name="Copeland A."/>
            <person name="Chen I.A."/>
            <person name="Ivanova N.N."/>
            <person name="Kyrpides N.C."/>
            <person name="Shapiro N."/>
            <person name="Eloe-Fadrosh E.A."/>
            <person name="Pietrasiak N."/>
        </authorList>
    </citation>
    <scope>NUCLEOTIDE SEQUENCE</scope>
    <source>
        <strain evidence="1">CPER-KK1</strain>
    </source>
</reference>
<name>A0A951UBZ1_9CYAN</name>
<evidence type="ECO:0000313" key="1">
    <source>
        <dbReference type="EMBL" id="MBW4547452.1"/>
    </source>
</evidence>
<dbReference type="Proteomes" id="UP000753908">
    <property type="component" value="Unassembled WGS sequence"/>
</dbReference>
<dbReference type="EMBL" id="JAHHIF010000041">
    <property type="protein sequence ID" value="MBW4547452.1"/>
    <property type="molecule type" value="Genomic_DNA"/>
</dbReference>
<accession>A0A951UBZ1</accession>
<comment type="caution">
    <text evidence="1">The sequence shown here is derived from an EMBL/GenBank/DDBJ whole genome shotgun (WGS) entry which is preliminary data.</text>
</comment>
<proteinExistence type="predicted"/>
<sequence length="207" mass="24019">MSTAMSRDKELLKKLEKTEVNSSTWNKLKNISFKNVPSETPYAKKQYIYYSYLQNEISQNTIYVTYSDKQANKGEKHSTLEKLQSLKSKTGISRSSRKNILARLSRIYELKEPLDILRFISQYPDILPLLFEAHLEIKKYFLCEKLILEVISDTESSSWQKLVISIFTKESANEAFNKLNLLDENWWLDAAMSNPAGNQLSLGVEFE</sequence>
<gene>
    <name evidence="1" type="ORF">KME25_23875</name>
</gene>
<protein>
    <submittedName>
        <fullName evidence="1">Uncharacterized protein</fullName>
    </submittedName>
</protein>
<dbReference type="AlphaFoldDB" id="A0A951UBZ1"/>
<evidence type="ECO:0000313" key="2">
    <source>
        <dbReference type="Proteomes" id="UP000753908"/>
    </source>
</evidence>